<accession>A0A2T1DNG1</accession>
<keyword evidence="4 9" id="KW-0597">Phosphoprotein</keyword>
<dbReference type="Proteomes" id="UP000238634">
    <property type="component" value="Unassembled WGS sequence"/>
</dbReference>
<dbReference type="InterPro" id="IPR003661">
    <property type="entry name" value="HisK_dim/P_dom"/>
</dbReference>
<evidence type="ECO:0000313" key="15">
    <source>
        <dbReference type="EMBL" id="PSB22037.1"/>
    </source>
</evidence>
<dbReference type="SMART" id="SM00388">
    <property type="entry name" value="HisKA"/>
    <property type="match status" value="1"/>
</dbReference>
<dbReference type="CDD" id="cd00082">
    <property type="entry name" value="HisKA"/>
    <property type="match status" value="1"/>
</dbReference>
<dbReference type="FunFam" id="1.10.287.130:FF:000001">
    <property type="entry name" value="Two-component sensor histidine kinase"/>
    <property type="match status" value="1"/>
</dbReference>
<dbReference type="Pfam" id="PF08448">
    <property type="entry name" value="PAS_4"/>
    <property type="match status" value="1"/>
</dbReference>
<evidence type="ECO:0000259" key="13">
    <source>
        <dbReference type="PROSITE" id="PS50112"/>
    </source>
</evidence>
<dbReference type="InterPro" id="IPR011006">
    <property type="entry name" value="CheY-like_superfamily"/>
</dbReference>
<reference evidence="15 16" key="1">
    <citation type="submission" date="2018-02" db="EMBL/GenBank/DDBJ databases">
        <authorList>
            <person name="Cohen D.B."/>
            <person name="Kent A.D."/>
        </authorList>
    </citation>
    <scope>NUCLEOTIDE SEQUENCE [LARGE SCALE GENOMIC DNA]</scope>
    <source>
        <strain evidence="15 16">ULC007</strain>
    </source>
</reference>
<dbReference type="FunFam" id="3.30.565.10:FF:000010">
    <property type="entry name" value="Sensor histidine kinase RcsC"/>
    <property type="match status" value="1"/>
</dbReference>
<feature type="domain" description="Histidine kinase" evidence="11">
    <location>
        <begin position="300"/>
        <end position="520"/>
    </location>
</feature>
<dbReference type="PROSITE" id="PS50112">
    <property type="entry name" value="PAS"/>
    <property type="match status" value="1"/>
</dbReference>
<dbReference type="InterPro" id="IPR036097">
    <property type="entry name" value="HisK_dim/P_sf"/>
</dbReference>
<gene>
    <name evidence="15" type="ORF">C7B65_01065</name>
</gene>
<evidence type="ECO:0000256" key="6">
    <source>
        <dbReference type="ARBA" id="ARBA00022777"/>
    </source>
</evidence>
<evidence type="ECO:0000256" key="4">
    <source>
        <dbReference type="ARBA" id="ARBA00022553"/>
    </source>
</evidence>
<proteinExistence type="inferred from homology"/>
<keyword evidence="7" id="KW-0902">Two-component regulatory system</keyword>
<protein>
    <recommendedName>
        <fullName evidence="8">Circadian input-output histidine kinase CikA</fullName>
        <ecNumber evidence="3">2.7.13.3</ecNumber>
    </recommendedName>
</protein>
<dbReference type="InterPro" id="IPR035965">
    <property type="entry name" value="PAS-like_dom_sf"/>
</dbReference>
<dbReference type="SMART" id="SM00086">
    <property type="entry name" value="PAC"/>
    <property type="match status" value="1"/>
</dbReference>
<feature type="modified residue" description="4-aspartylphosphate" evidence="9">
    <location>
        <position position="56"/>
    </location>
</feature>
<dbReference type="STRING" id="1920490.GCA_001895925_00762"/>
<dbReference type="AlphaFoldDB" id="A0A2T1DNG1"/>
<evidence type="ECO:0000313" key="16">
    <source>
        <dbReference type="Proteomes" id="UP000238634"/>
    </source>
</evidence>
<evidence type="ECO:0000256" key="7">
    <source>
        <dbReference type="ARBA" id="ARBA00023012"/>
    </source>
</evidence>
<dbReference type="EC" id="2.7.13.3" evidence="3"/>
<dbReference type="GO" id="GO:0000155">
    <property type="term" value="F:phosphorelay sensor kinase activity"/>
    <property type="evidence" value="ECO:0007669"/>
    <property type="project" value="InterPro"/>
</dbReference>
<comment type="caution">
    <text evidence="15">The sequence shown here is derived from an EMBL/GenBank/DDBJ whole genome shotgun (WGS) entry which is preliminary data.</text>
</comment>
<dbReference type="InterPro" id="IPR036890">
    <property type="entry name" value="HATPase_C_sf"/>
</dbReference>
<keyword evidence="6" id="KW-0418">Kinase</keyword>
<evidence type="ECO:0000256" key="5">
    <source>
        <dbReference type="ARBA" id="ARBA00022679"/>
    </source>
</evidence>
<feature type="domain" description="PAS" evidence="13">
    <location>
        <begin position="150"/>
        <end position="191"/>
    </location>
</feature>
<name>A0A2T1DNG1_9CYAN</name>
<dbReference type="Gene3D" id="3.30.565.10">
    <property type="entry name" value="Histidine kinase-like ATPase, C-terminal domain"/>
    <property type="match status" value="1"/>
</dbReference>
<dbReference type="InterPro" id="IPR001789">
    <property type="entry name" value="Sig_transdc_resp-reg_receiver"/>
</dbReference>
<dbReference type="SMART" id="SM00091">
    <property type="entry name" value="PAS"/>
    <property type="match status" value="1"/>
</dbReference>
<dbReference type="InterPro" id="IPR005467">
    <property type="entry name" value="His_kinase_dom"/>
</dbReference>
<dbReference type="SMART" id="SM00448">
    <property type="entry name" value="REC"/>
    <property type="match status" value="1"/>
</dbReference>
<dbReference type="Gene3D" id="3.30.450.20">
    <property type="entry name" value="PAS domain"/>
    <property type="match status" value="1"/>
</dbReference>
<evidence type="ECO:0000259" key="12">
    <source>
        <dbReference type="PROSITE" id="PS50110"/>
    </source>
</evidence>
<dbReference type="OrthoDB" id="9790669at2"/>
<keyword evidence="16" id="KW-1185">Reference proteome</keyword>
<dbReference type="Gene3D" id="3.40.50.2300">
    <property type="match status" value="1"/>
</dbReference>
<dbReference type="SMART" id="SM00387">
    <property type="entry name" value="HATPase_c"/>
    <property type="match status" value="1"/>
</dbReference>
<feature type="domain" description="Response regulatory" evidence="12">
    <location>
        <begin position="8"/>
        <end position="124"/>
    </location>
</feature>
<evidence type="ECO:0000256" key="9">
    <source>
        <dbReference type="PROSITE-ProRule" id="PRU00169"/>
    </source>
</evidence>
<feature type="domain" description="PAC" evidence="14">
    <location>
        <begin position="223"/>
        <end position="276"/>
    </location>
</feature>
<feature type="coiled-coil region" evidence="10">
    <location>
        <begin position="261"/>
        <end position="290"/>
    </location>
</feature>
<dbReference type="InterPro" id="IPR013656">
    <property type="entry name" value="PAS_4"/>
</dbReference>
<dbReference type="InterPro" id="IPR001610">
    <property type="entry name" value="PAC"/>
</dbReference>
<dbReference type="SUPFAM" id="SSF47384">
    <property type="entry name" value="Homodimeric domain of signal transducing histidine kinase"/>
    <property type="match status" value="1"/>
</dbReference>
<comment type="similarity">
    <text evidence="2">In the N-terminal section; belongs to the phytochrome family.</text>
</comment>
<dbReference type="PROSITE" id="PS50109">
    <property type="entry name" value="HIS_KIN"/>
    <property type="match status" value="1"/>
</dbReference>
<evidence type="ECO:0000259" key="14">
    <source>
        <dbReference type="PROSITE" id="PS50113"/>
    </source>
</evidence>
<dbReference type="Pfam" id="PF00512">
    <property type="entry name" value="HisKA"/>
    <property type="match status" value="1"/>
</dbReference>
<dbReference type="PRINTS" id="PR00344">
    <property type="entry name" value="BCTRLSENSOR"/>
</dbReference>
<dbReference type="PANTHER" id="PTHR43547:SF2">
    <property type="entry name" value="HYBRID SIGNAL TRANSDUCTION HISTIDINE KINASE C"/>
    <property type="match status" value="1"/>
</dbReference>
<evidence type="ECO:0000256" key="10">
    <source>
        <dbReference type="SAM" id="Coils"/>
    </source>
</evidence>
<dbReference type="Pfam" id="PF02518">
    <property type="entry name" value="HATPase_c"/>
    <property type="match status" value="1"/>
</dbReference>
<evidence type="ECO:0000259" key="11">
    <source>
        <dbReference type="PROSITE" id="PS50109"/>
    </source>
</evidence>
<dbReference type="InterPro" id="IPR000014">
    <property type="entry name" value="PAS"/>
</dbReference>
<dbReference type="SUPFAM" id="SSF55785">
    <property type="entry name" value="PYP-like sensor domain (PAS domain)"/>
    <property type="match status" value="1"/>
</dbReference>
<dbReference type="InterPro" id="IPR004358">
    <property type="entry name" value="Sig_transdc_His_kin-like_C"/>
</dbReference>
<dbReference type="PROSITE" id="PS50113">
    <property type="entry name" value="PAC"/>
    <property type="match status" value="1"/>
</dbReference>
<sequence length="540" mass="60033">MQPDMKVNILLVDDQPKNLLALEAVLGDLGNLVRANSGQEALRHLLNQDFAVILMDVQMPGMDGFETATLIRSRSRSRHVPIIFLTAFSASDQLMFKGYALGAVDYLFKPIDSSILISKVTVFVDLFKKTEAVQRQAAQLVAMNGELRQSEERFRSLSACSPVGIFVVDSVGRCTYANPRFQAICGLTEAQSLAAGWFPSVCSEDQERAIAQWQTYVCEGSHYSEELRFDPSDDHAPRWMHVRSSPMLSAQGELLGYVGTMEDITERKQAEETRAEMLREQIARQEAEAASRMKDEFLAVLSHELRTPLNSMLGWARLLRSKKMDETSVARALATIERNAEAQSRLVEDILDVSKMIRGKLQLNYCAVNLVHVVEIAIDSVRPQADAKSIQLITSIAPSVSKVWGDPMRLQQVILNLLTNAIKFTPNEGTVEVKLEKQLNEEFLQLQVIDNGIGIDSDFLPRVFDRFRQADSSTTRSFGGLGLGLEIVRHLVELTQGTIRAESPGEGKGSTFTVVLPLWQGSDPLLNHLVSENLEGANVK</sequence>
<dbReference type="Pfam" id="PF00072">
    <property type="entry name" value="Response_reg"/>
    <property type="match status" value="1"/>
</dbReference>
<comment type="catalytic activity">
    <reaction evidence="1">
        <text>ATP + protein L-histidine = ADP + protein N-phospho-L-histidine.</text>
        <dbReference type="EC" id="2.7.13.3"/>
    </reaction>
</comment>
<reference evidence="15 16" key="2">
    <citation type="submission" date="2018-03" db="EMBL/GenBank/DDBJ databases">
        <title>The ancient ancestry and fast evolution of plastids.</title>
        <authorList>
            <person name="Moore K.R."/>
            <person name="Magnabosco C."/>
            <person name="Momper L."/>
            <person name="Gold D.A."/>
            <person name="Bosak T."/>
            <person name="Fournier G.P."/>
        </authorList>
    </citation>
    <scope>NUCLEOTIDE SEQUENCE [LARGE SCALE GENOMIC DNA]</scope>
    <source>
        <strain evidence="15 16">ULC007</strain>
    </source>
</reference>
<evidence type="ECO:0000256" key="8">
    <source>
        <dbReference type="ARBA" id="ARBA00074306"/>
    </source>
</evidence>
<dbReference type="Gene3D" id="1.10.287.130">
    <property type="match status" value="1"/>
</dbReference>
<dbReference type="InterPro" id="IPR003594">
    <property type="entry name" value="HATPase_dom"/>
</dbReference>
<dbReference type="NCBIfam" id="TIGR00229">
    <property type="entry name" value="sensory_box"/>
    <property type="match status" value="1"/>
</dbReference>
<evidence type="ECO:0000256" key="3">
    <source>
        <dbReference type="ARBA" id="ARBA00012438"/>
    </source>
</evidence>
<dbReference type="CDD" id="cd16922">
    <property type="entry name" value="HATPase_EvgS-ArcB-TorS-like"/>
    <property type="match status" value="1"/>
</dbReference>
<keyword evidence="10" id="KW-0175">Coiled coil</keyword>
<dbReference type="SUPFAM" id="SSF55874">
    <property type="entry name" value="ATPase domain of HSP90 chaperone/DNA topoisomerase II/histidine kinase"/>
    <property type="match status" value="1"/>
</dbReference>
<dbReference type="InterPro" id="IPR000700">
    <property type="entry name" value="PAS-assoc_C"/>
</dbReference>
<evidence type="ECO:0000256" key="2">
    <source>
        <dbReference type="ARBA" id="ARBA00006402"/>
    </source>
</evidence>
<keyword evidence="5" id="KW-0808">Transferase</keyword>
<organism evidence="15 16">
    <name type="scientific">Phormidesmis priestleyi ULC007</name>
    <dbReference type="NCBI Taxonomy" id="1920490"/>
    <lineage>
        <taxon>Bacteria</taxon>
        <taxon>Bacillati</taxon>
        <taxon>Cyanobacteriota</taxon>
        <taxon>Cyanophyceae</taxon>
        <taxon>Leptolyngbyales</taxon>
        <taxon>Leptolyngbyaceae</taxon>
        <taxon>Phormidesmis</taxon>
    </lineage>
</organism>
<dbReference type="SUPFAM" id="SSF52172">
    <property type="entry name" value="CheY-like"/>
    <property type="match status" value="1"/>
</dbReference>
<evidence type="ECO:0000256" key="1">
    <source>
        <dbReference type="ARBA" id="ARBA00000085"/>
    </source>
</evidence>
<dbReference type="EMBL" id="PVWG01000001">
    <property type="protein sequence ID" value="PSB22037.1"/>
    <property type="molecule type" value="Genomic_DNA"/>
</dbReference>
<dbReference type="PANTHER" id="PTHR43547">
    <property type="entry name" value="TWO-COMPONENT HISTIDINE KINASE"/>
    <property type="match status" value="1"/>
</dbReference>
<dbReference type="PROSITE" id="PS50110">
    <property type="entry name" value="RESPONSE_REGULATORY"/>
    <property type="match status" value="1"/>
</dbReference>
<dbReference type="CDD" id="cd00130">
    <property type="entry name" value="PAS"/>
    <property type="match status" value="1"/>
</dbReference>